<dbReference type="GO" id="GO:0016020">
    <property type="term" value="C:membrane"/>
    <property type="evidence" value="ECO:0007669"/>
    <property type="project" value="InterPro"/>
</dbReference>
<feature type="domain" description="HAMP" evidence="4">
    <location>
        <begin position="246"/>
        <end position="301"/>
    </location>
</feature>
<evidence type="ECO:0000259" key="4">
    <source>
        <dbReference type="PROSITE" id="PS50885"/>
    </source>
</evidence>
<evidence type="ECO:0000313" key="5">
    <source>
        <dbReference type="EMBL" id="XAY08316.1"/>
    </source>
</evidence>
<evidence type="ECO:0000256" key="2">
    <source>
        <dbReference type="ARBA" id="ARBA00022989"/>
    </source>
</evidence>
<keyword evidence="3" id="KW-0472">Membrane</keyword>
<accession>A0AAU7B371</accession>
<organism evidence="5">
    <name type="scientific">Paraconexibacter sp. AEG42_29</name>
    <dbReference type="NCBI Taxonomy" id="2997339"/>
    <lineage>
        <taxon>Bacteria</taxon>
        <taxon>Bacillati</taxon>
        <taxon>Actinomycetota</taxon>
        <taxon>Thermoleophilia</taxon>
        <taxon>Solirubrobacterales</taxon>
        <taxon>Paraconexibacteraceae</taxon>
        <taxon>Paraconexibacter</taxon>
    </lineage>
</organism>
<feature type="transmembrane region" description="Helical" evidence="3">
    <location>
        <begin position="222"/>
        <end position="244"/>
    </location>
</feature>
<dbReference type="EMBL" id="CP114014">
    <property type="protein sequence ID" value="XAY08316.1"/>
    <property type="molecule type" value="Genomic_DNA"/>
</dbReference>
<name>A0AAU7B371_9ACTN</name>
<gene>
    <name evidence="5" type="ORF">DSM112329_05216</name>
</gene>
<dbReference type="AlphaFoldDB" id="A0AAU7B371"/>
<keyword evidence="2 3" id="KW-1133">Transmembrane helix</keyword>
<proteinExistence type="predicted"/>
<reference evidence="5" key="1">
    <citation type="submission" date="2022-12" db="EMBL/GenBank/DDBJ databases">
        <title>Paraconexibacter alkalitolerans sp. nov. and Baekduia alba sp. nov., isolated from soil and emended description of the genera Paraconexibacter (Chun et al., 2020) and Baekduia (An et al., 2020).</title>
        <authorList>
            <person name="Vieira S."/>
            <person name="Huber K.J."/>
            <person name="Geppert A."/>
            <person name="Wolf J."/>
            <person name="Neumann-Schaal M."/>
            <person name="Muesken M."/>
            <person name="Overmann J."/>
        </authorList>
    </citation>
    <scope>NUCLEOTIDE SEQUENCE</scope>
    <source>
        <strain evidence="5">AEG42_29</strain>
    </source>
</reference>
<dbReference type="InterPro" id="IPR003660">
    <property type="entry name" value="HAMP_dom"/>
</dbReference>
<sequence length="453" mass="48217">MLTVRSVIAVVLGVAALLLGSSMYIASVQLENGNERADAEELRVTSARLAESVRASSNDLTRMVRLYATTGDATYRIAFRQILAIRAGTAPRPRVYGPSFWDRALRDGLGDIEFGPPRSLVQLMRDEGFAGDEFAALRRALRASDVLARTEEDVIRRVQALRLSPGDPRATAALYPLALRLSDAAYNRAKGTIAAEIDTFVGLVDARTARQVERLSDRSRTLVLVQIGLLVAMALLASTTFAAARRGLVDPLAAVRDGARRVAAGEVGVRIFRRSRREPRELQESAEAFDAMAEAVDARIAERDELLADAARAADLEPAAAPVPGTTAVVPVDLRELLRELTSPVQGVSVEVDATTPALLAFDRERVAEVVGLVLRALGGAPGIGMTASARRLYGERHEVRIHVHAPGTSPGTGAVEAERDAALAVVGRLTELLGGSLAVKGPAASLTFIATG</sequence>
<evidence type="ECO:0000256" key="1">
    <source>
        <dbReference type="ARBA" id="ARBA00022692"/>
    </source>
</evidence>
<protein>
    <recommendedName>
        <fullName evidence="4">HAMP domain-containing protein</fullName>
    </recommendedName>
</protein>
<keyword evidence="1 3" id="KW-0812">Transmembrane</keyword>
<dbReference type="CDD" id="cd06225">
    <property type="entry name" value="HAMP"/>
    <property type="match status" value="1"/>
</dbReference>
<dbReference type="GO" id="GO:0007165">
    <property type="term" value="P:signal transduction"/>
    <property type="evidence" value="ECO:0007669"/>
    <property type="project" value="InterPro"/>
</dbReference>
<dbReference type="KEGG" id="parq:DSM112329_05216"/>
<evidence type="ECO:0000256" key="3">
    <source>
        <dbReference type="SAM" id="Phobius"/>
    </source>
</evidence>
<dbReference type="PROSITE" id="PS50885">
    <property type="entry name" value="HAMP"/>
    <property type="match status" value="1"/>
</dbReference>
<dbReference type="Gene3D" id="6.10.340.10">
    <property type="match status" value="1"/>
</dbReference>
<feature type="transmembrane region" description="Helical" evidence="3">
    <location>
        <begin position="6"/>
        <end position="26"/>
    </location>
</feature>